<dbReference type="NCBIfam" id="NF038336">
    <property type="entry name" value="YjiT_fam"/>
    <property type="match status" value="1"/>
</dbReference>
<gene>
    <name evidence="1" type="ORF">GCM10025770_38420</name>
</gene>
<sequence length="1182" mass="130500">MSSQAGWLQGFFGARGLQGADKRMLYAYRLKGDEFATLADSLRESLAAASFEQLATRSTFFCAQFVLFASEWWHREYRGGAWRWDPIFHALGYLTAVDANKRTTCVERGLGYWKHRPSGVGKMYFGAIVAHGGLPLKALGQGTGKLSGILLHALRLAARYGWGEEQLVDVVRERAASLPDSLRHEEIYLLLAQMVLTALELRREFRLEAGGDVLATLQRHDPAWMDRFPISLEESAAKPLLADLVKEAVLQQPTSGGRVFSLERTLFEGGSGGFRLRATLRTKRNVTVEELAQSFRLAPEKLPSFFSIDPFAELADPWLSGRLVLGHEGAVRLDGADRVLPESLVCDEVCLVLRHRASIVSDGPIPVPGGAALSSDLPWVFAERDGTWSFLAQGGARLPDRMLRVAVAEGWIVEPADASSSVLSCGRLASAGAEQMQREVFAIEGSATLTLADQVYLVRCGQSARLSEMYSWEGRRLPWQPARMPAFRGVPKLYRIMESGEALRVPTSEIIWREAGSGRALDAHAARGIVDAIVVQSGETCARFRMLILSEGATIEFGSGSSIQEGRVRLKGFDAPNVACLSCEVTARVVREAEASELHLRSNGGAPPESIRVSVGWGAAEAVFALPFPSSGGRFFDPQGTPMRDRERLVLSALSGIRLRIFDQNPSAPKQYSLHLALLCNERSGTGSLSDEIRLQLPENGLAEFRLIDFQRNIEALIGFTSDLDAYVRVSLRVGGKVMCVLDVARYVAGLEGTTERTLRIPDEEMIRLSSDDLRSICMFAAPLTSPVRESVSLVQSLSEGVPTGAWSMEGLKHPERFWLVFPGREAIVPMRPALWIDADRTEVAQRCSLGAAMGLADQTERRTAIELALGEMCNQFEHPSWRLFEYLCSTLSHLPLGTLDVFHVLAGQPQFAAAVALRAQHDDIGSLCRRLGSEMGFVWELTSPTDWLDALRSLQHHSRAQFADGFDVVFPILLKDRCDKLREALPSISLLFDLVVFEGCGESTDAMRYALQSKTRSVEQIAAHMLKGEGSLLQTILLRNHADDAHWPEQWFFKNKAWDAIAERATGDVGSKLKAVGRAILWIPSKDDFKLTVVNMPALLAMWTVFGVSREWWRTEANRLALRKIRAFDPEWFKQAYQQALIACLAASTSPAPGMRRPGGRDKAPALFSAPTNVCSHKLRP</sequence>
<proteinExistence type="predicted"/>
<comment type="caution">
    <text evidence="1">The sequence shown here is derived from an EMBL/GenBank/DDBJ whole genome shotgun (WGS) entry which is preliminary data.</text>
</comment>
<accession>A0ABP9R8B2</accession>
<reference evidence="2" key="1">
    <citation type="journal article" date="2019" name="Int. J. Syst. Evol. Microbiol.">
        <title>The Global Catalogue of Microorganisms (GCM) 10K type strain sequencing project: providing services to taxonomists for standard genome sequencing and annotation.</title>
        <authorList>
            <consortium name="The Broad Institute Genomics Platform"/>
            <consortium name="The Broad Institute Genome Sequencing Center for Infectious Disease"/>
            <person name="Wu L."/>
            <person name="Ma J."/>
        </authorList>
    </citation>
    <scope>NUCLEOTIDE SEQUENCE [LARGE SCALE GENOMIC DNA]</scope>
    <source>
        <strain evidence="2">JCM 18715</strain>
    </source>
</reference>
<evidence type="ECO:0000313" key="2">
    <source>
        <dbReference type="Proteomes" id="UP001500547"/>
    </source>
</evidence>
<keyword evidence="2" id="KW-1185">Reference proteome</keyword>
<name>A0ABP9R8B2_9RHOO</name>
<dbReference type="RefSeq" id="WP_345534731.1">
    <property type="nucleotide sequence ID" value="NZ_BAABLD010000017.1"/>
</dbReference>
<organism evidence="1 2">
    <name type="scientific">Viridibacterium curvum</name>
    <dbReference type="NCBI Taxonomy" id="1101404"/>
    <lineage>
        <taxon>Bacteria</taxon>
        <taxon>Pseudomonadati</taxon>
        <taxon>Pseudomonadota</taxon>
        <taxon>Betaproteobacteria</taxon>
        <taxon>Rhodocyclales</taxon>
        <taxon>Rhodocyclaceae</taxon>
        <taxon>Viridibacterium</taxon>
    </lineage>
</organism>
<dbReference type="Proteomes" id="UP001500547">
    <property type="component" value="Unassembled WGS sequence"/>
</dbReference>
<dbReference type="EMBL" id="BAABLD010000017">
    <property type="protein sequence ID" value="GAA5172383.1"/>
    <property type="molecule type" value="Genomic_DNA"/>
</dbReference>
<evidence type="ECO:0000313" key="1">
    <source>
        <dbReference type="EMBL" id="GAA5172383.1"/>
    </source>
</evidence>
<dbReference type="InterPro" id="IPR047879">
    <property type="entry name" value="YjiT"/>
</dbReference>
<protein>
    <submittedName>
        <fullName evidence="1">Uncharacterized protein</fullName>
    </submittedName>
</protein>